<proteinExistence type="inferred from homology"/>
<evidence type="ECO:0000313" key="4">
    <source>
        <dbReference type="EnsemblMetazoa" id="AGAP029077.P125"/>
    </source>
</evidence>
<feature type="chain" id="PRO_5046455152" description="Peptidase S1 domain-containing protein" evidence="2">
    <location>
        <begin position="21"/>
        <end position="590"/>
    </location>
</feature>
<sequence>MSTFILALLSALVLNSTVYCTGSSWFTNYGNEEIDGLKETMFSRYKRQAVMQNDPTKDENELLPEFPHIVSIVPEKGRMLCLGVLISESLVLAPGNCLAFNELFYVKINGKRLKISKKILHPMYSTRSTLYDIGMLKIEINDDTRSNIQPACLWEDDTLSIPNIKMAGTRASLLLNKTTSIRVLSAENCKLYYDYAFSSQGSSLVDHQMCVFYDFEEHWKWRSKIIYADVIENDFIVSFVIGIPSFFVSGDSQKFDVFIQLSKFHEWIAETMHKEGVSFQSWQCFGRHSNERRRIESAPKFMSNNTREFMVIIYESSDVSKECEGALISTDVVITLAQCASNLIVHSSSVLFYSRRRVSIRDIIIHPNYMENSLYNNIAILKLESKVPFVHAQLEPYYFKDHKILMDCSEDNNFGYIRYSSVDDLSLLFSYECEPSEEQRSRLSKGLLPEHMCIRKLKPIATHNCASKLGSPIYWVRNDTNYLIGLYMLGENCAIAEQAVVLYVYAHINWINSVINSTSSASLAVFIPSLKLTDECSYPDSTTGTCVSQTSCTSIYKRIESYLPIIYCNSRAIVCCPLEDEDISFAAFRN</sequence>
<protein>
    <recommendedName>
        <fullName evidence="3">Peptidase S1 domain-containing protein</fullName>
    </recommendedName>
</protein>
<dbReference type="PANTHER" id="PTHR24260">
    <property type="match status" value="1"/>
</dbReference>
<dbReference type="InterPro" id="IPR051333">
    <property type="entry name" value="CLIP_Serine_Protease"/>
</dbReference>
<dbReference type="EMBL" id="AAAB01008796">
    <property type="status" value="NOT_ANNOTATED_CDS"/>
    <property type="molecule type" value="Genomic_DNA"/>
</dbReference>
<evidence type="ECO:0000256" key="2">
    <source>
        <dbReference type="SAM" id="SignalP"/>
    </source>
</evidence>
<dbReference type="PROSITE" id="PS50240">
    <property type="entry name" value="TRYPSIN_DOM"/>
    <property type="match status" value="2"/>
</dbReference>
<dbReference type="InterPro" id="IPR043504">
    <property type="entry name" value="Peptidase_S1_PA_chymotrypsin"/>
</dbReference>
<evidence type="ECO:0000256" key="1">
    <source>
        <dbReference type="ARBA" id="ARBA00024195"/>
    </source>
</evidence>
<comment type="similarity">
    <text evidence="1">Belongs to the peptidase S1 family. CLIP subfamily.</text>
</comment>
<dbReference type="Proteomes" id="UP000007062">
    <property type="component" value="Chromosome 3L"/>
</dbReference>
<dbReference type="InterPro" id="IPR001254">
    <property type="entry name" value="Trypsin_dom"/>
</dbReference>
<reference evidence="4 5" key="2">
    <citation type="journal article" date="2004" name="Trends Parasitol.">
        <title>The Anopheles gambiae genome: an update.</title>
        <authorList>
            <person name="Mongin E."/>
            <person name="Louis C."/>
            <person name="Holt R.A."/>
            <person name="Birney E."/>
            <person name="Collins F.H."/>
        </authorList>
    </citation>
    <scope>NUCLEOTIDE SEQUENCE [LARGE SCALE GENOMIC DNA]</scope>
    <source>
        <strain evidence="4 5">PEST</strain>
    </source>
</reference>
<feature type="signal peptide" evidence="2">
    <location>
        <begin position="1"/>
        <end position="20"/>
    </location>
</feature>
<keyword evidence="2" id="KW-0732">Signal</keyword>
<feature type="domain" description="Peptidase S1" evidence="3">
    <location>
        <begin position="295"/>
        <end position="516"/>
    </location>
</feature>
<organism evidence="4 5">
    <name type="scientific">Anopheles gambiae</name>
    <name type="common">African malaria mosquito</name>
    <dbReference type="NCBI Taxonomy" id="7165"/>
    <lineage>
        <taxon>Eukaryota</taxon>
        <taxon>Metazoa</taxon>
        <taxon>Ecdysozoa</taxon>
        <taxon>Arthropoda</taxon>
        <taxon>Hexapoda</taxon>
        <taxon>Insecta</taxon>
        <taxon>Pterygota</taxon>
        <taxon>Neoptera</taxon>
        <taxon>Endopterygota</taxon>
        <taxon>Diptera</taxon>
        <taxon>Nematocera</taxon>
        <taxon>Culicoidea</taxon>
        <taxon>Culicidae</taxon>
        <taxon>Anophelinae</taxon>
        <taxon>Anopheles</taxon>
    </lineage>
</organism>
<reference evidence="4 5" key="1">
    <citation type="journal article" date="2002" name="Science">
        <title>The genome sequence of the malaria mosquito Anopheles gambiae.</title>
        <authorList>
            <person name="Holt R.A."/>
            <person name="Subramanian G.M."/>
            <person name="Halpern A."/>
            <person name="Sutton G.G."/>
            <person name="Charlab R."/>
            <person name="Nusskern D.R."/>
            <person name="Wincker P."/>
            <person name="Clark A.G."/>
            <person name="Ribeiro J.M."/>
            <person name="Wides R."/>
            <person name="Salzberg S.L."/>
            <person name="Loftus B."/>
            <person name="Yandell M."/>
            <person name="Majoros W.H."/>
            <person name="Rusch D.B."/>
            <person name="Lai Z."/>
            <person name="Kraft C.L."/>
            <person name="Abril J.F."/>
            <person name="Anthouard V."/>
            <person name="Arensburger P."/>
            <person name="Atkinson P.W."/>
            <person name="Baden H."/>
            <person name="de Berardinis V."/>
            <person name="Baldwin D."/>
            <person name="Benes V."/>
            <person name="Biedler J."/>
            <person name="Blass C."/>
            <person name="Bolanos R."/>
            <person name="Boscus D."/>
            <person name="Barnstead M."/>
            <person name="Cai S."/>
            <person name="Center A."/>
            <person name="Chaturverdi K."/>
            <person name="Christophides G.K."/>
            <person name="Chrystal M.A."/>
            <person name="Clamp M."/>
            <person name="Cravchik A."/>
            <person name="Curwen V."/>
            <person name="Dana A."/>
            <person name="Delcher A."/>
            <person name="Dew I."/>
            <person name="Evans C.A."/>
            <person name="Flanigan M."/>
            <person name="Grundschober-Freimoser A."/>
            <person name="Friedli L."/>
            <person name="Gu Z."/>
            <person name="Guan P."/>
            <person name="Guigo R."/>
            <person name="Hillenmeyer M.E."/>
            <person name="Hladun S.L."/>
            <person name="Hogan J.R."/>
            <person name="Hong Y.S."/>
            <person name="Hoover J."/>
            <person name="Jaillon O."/>
            <person name="Ke Z."/>
            <person name="Kodira C."/>
            <person name="Kokoza E."/>
            <person name="Koutsos A."/>
            <person name="Letunic I."/>
            <person name="Levitsky A."/>
            <person name="Liang Y."/>
            <person name="Lin J.J."/>
            <person name="Lobo N.F."/>
            <person name="Lopez J.R."/>
            <person name="Malek J.A."/>
            <person name="McIntosh T.C."/>
            <person name="Meister S."/>
            <person name="Miller J."/>
            <person name="Mobarry C."/>
            <person name="Mongin E."/>
            <person name="Murphy S.D."/>
            <person name="O'Brochta D.A."/>
            <person name="Pfannkoch C."/>
            <person name="Qi R."/>
            <person name="Regier M.A."/>
            <person name="Remington K."/>
            <person name="Shao H."/>
            <person name="Sharakhova M.V."/>
            <person name="Sitter C.D."/>
            <person name="Shetty J."/>
            <person name="Smith T.J."/>
            <person name="Strong R."/>
            <person name="Sun J."/>
            <person name="Thomasova D."/>
            <person name="Ton L.Q."/>
            <person name="Topalis P."/>
            <person name="Tu Z."/>
            <person name="Unger M.F."/>
            <person name="Walenz B."/>
            <person name="Wang A."/>
            <person name="Wang J."/>
            <person name="Wang M."/>
            <person name="Wang X."/>
            <person name="Woodford K.J."/>
            <person name="Wortman J.R."/>
            <person name="Wu M."/>
            <person name="Yao A."/>
            <person name="Zdobnov E.M."/>
            <person name="Zhang H."/>
            <person name="Zhao Q."/>
            <person name="Zhao S."/>
            <person name="Zhu S.C."/>
            <person name="Zhimulev I."/>
            <person name="Coluzzi M."/>
            <person name="della Torre A."/>
            <person name="Roth C.W."/>
            <person name="Louis C."/>
            <person name="Kalush F."/>
            <person name="Mural R.J."/>
            <person name="Myers E.W."/>
            <person name="Adams M.D."/>
            <person name="Smith H.O."/>
            <person name="Broder S."/>
            <person name="Gardner M.J."/>
            <person name="Fraser C.M."/>
            <person name="Birney E."/>
            <person name="Bork P."/>
            <person name="Brey P.T."/>
            <person name="Venter J.C."/>
            <person name="Weissenbach J."/>
            <person name="Kafatos F.C."/>
            <person name="Collins F.H."/>
            <person name="Hoffman S.L."/>
        </authorList>
    </citation>
    <scope>NUCLEOTIDE SEQUENCE [LARGE SCALE GENOMIC DNA]</scope>
    <source>
        <strain evidence="4 5">PEST</strain>
    </source>
</reference>
<reference evidence="4" key="3">
    <citation type="submission" date="2025-05" db="UniProtKB">
        <authorList>
            <consortium name="EnsemblMetazoa"/>
        </authorList>
    </citation>
    <scope>IDENTIFICATION</scope>
    <source>
        <strain evidence="4">PEST</strain>
    </source>
</reference>
<dbReference type="PANTHER" id="PTHR24260:SF147">
    <property type="entry name" value="EG:BACR7A4.3 PROTEIN-RELATED"/>
    <property type="match status" value="1"/>
</dbReference>
<feature type="domain" description="Peptidase S1" evidence="3">
    <location>
        <begin position="50"/>
        <end position="273"/>
    </location>
</feature>
<dbReference type="Gene3D" id="2.40.10.10">
    <property type="entry name" value="Trypsin-like serine proteases"/>
    <property type="match status" value="3"/>
</dbReference>
<keyword evidence="5" id="KW-1185">Reference proteome</keyword>
<dbReference type="SMART" id="SM00020">
    <property type="entry name" value="Tryp_SPc"/>
    <property type="match status" value="1"/>
</dbReference>
<name>A0ABK8G4U8_ANOGA</name>
<dbReference type="EnsemblMetazoa" id="AGAP029077.R125">
    <property type="protein sequence ID" value="AGAP029077.P125"/>
    <property type="gene ID" value="AGAP029077"/>
</dbReference>
<dbReference type="SUPFAM" id="SSF50494">
    <property type="entry name" value="Trypsin-like serine proteases"/>
    <property type="match status" value="2"/>
</dbReference>
<evidence type="ECO:0000313" key="5">
    <source>
        <dbReference type="Proteomes" id="UP000007062"/>
    </source>
</evidence>
<dbReference type="Pfam" id="PF00089">
    <property type="entry name" value="Trypsin"/>
    <property type="match status" value="2"/>
</dbReference>
<accession>A0ABK8G4U8</accession>
<dbReference type="InterPro" id="IPR009003">
    <property type="entry name" value="Peptidase_S1_PA"/>
</dbReference>
<evidence type="ECO:0000259" key="3">
    <source>
        <dbReference type="PROSITE" id="PS50240"/>
    </source>
</evidence>